<dbReference type="Proteomes" id="UP000663828">
    <property type="component" value="Unassembled WGS sequence"/>
</dbReference>
<organism evidence="1 3">
    <name type="scientific">Adineta ricciae</name>
    <name type="common">Rotifer</name>
    <dbReference type="NCBI Taxonomy" id="249248"/>
    <lineage>
        <taxon>Eukaryota</taxon>
        <taxon>Metazoa</taxon>
        <taxon>Spiralia</taxon>
        <taxon>Gnathifera</taxon>
        <taxon>Rotifera</taxon>
        <taxon>Eurotatoria</taxon>
        <taxon>Bdelloidea</taxon>
        <taxon>Adinetida</taxon>
        <taxon>Adinetidae</taxon>
        <taxon>Adineta</taxon>
    </lineage>
</organism>
<reference evidence="1" key="1">
    <citation type="submission" date="2021-02" db="EMBL/GenBank/DDBJ databases">
        <authorList>
            <person name="Nowell W R."/>
        </authorList>
    </citation>
    <scope>NUCLEOTIDE SEQUENCE</scope>
</reference>
<dbReference type="OrthoDB" id="9977161at2759"/>
<evidence type="ECO:0000313" key="3">
    <source>
        <dbReference type="Proteomes" id="UP000663828"/>
    </source>
</evidence>
<dbReference type="AlphaFoldDB" id="A0A815EN96"/>
<evidence type="ECO:0000313" key="1">
    <source>
        <dbReference type="EMBL" id="CAF1314361.1"/>
    </source>
</evidence>
<name>A0A815EN96_ADIRI</name>
<dbReference type="EMBL" id="CAJNOJ010000671">
    <property type="protein sequence ID" value="CAF1507449.1"/>
    <property type="molecule type" value="Genomic_DNA"/>
</dbReference>
<dbReference type="Proteomes" id="UP000663852">
    <property type="component" value="Unassembled WGS sequence"/>
</dbReference>
<comment type="caution">
    <text evidence="1">The sequence shown here is derived from an EMBL/GenBank/DDBJ whole genome shotgun (WGS) entry which is preliminary data.</text>
</comment>
<gene>
    <name evidence="2" type="ORF">EDS130_LOCUS43024</name>
    <name evidence="1" type="ORF">XAT740_LOCUS29560</name>
</gene>
<sequence length="180" mass="21975">MEHRLVLNNRSESDIPDRVLCGQLQQQLKYYKFRRVHAKDGKDIYYLFFKREEETYYALQAGKSIKNISLVRYRHRNMTAAPVCRPDEILPNEAQYQPVPSRRTVDIIRYNFSRYIDRFSNKDVFKLCIKRLSEQVVVQRMNMYEIQTRNCKVNHWWWLNPQYTVNNHQNIQKIMDIFFT</sequence>
<proteinExistence type="predicted"/>
<keyword evidence="3" id="KW-1185">Reference proteome</keyword>
<accession>A0A815EN96</accession>
<dbReference type="EMBL" id="CAJNOR010002582">
    <property type="protein sequence ID" value="CAF1314361.1"/>
    <property type="molecule type" value="Genomic_DNA"/>
</dbReference>
<protein>
    <submittedName>
        <fullName evidence="1">Uncharacterized protein</fullName>
    </submittedName>
</protein>
<evidence type="ECO:0000313" key="2">
    <source>
        <dbReference type="EMBL" id="CAF1507449.1"/>
    </source>
</evidence>